<sequence length="74" mass="8281">MRIQQCFNDQDADILALFGRRLMEIGGGNADVLELDDDVVIGGDSFESFFDSIFPDFTTMYCTTMVITWSAVQS</sequence>
<dbReference type="EMBL" id="LT552347">
    <property type="protein sequence ID" value="SAL98742.1"/>
    <property type="molecule type" value="Genomic_DNA"/>
</dbReference>
<dbReference type="InParanoid" id="A0A163JEB9"/>
<organism evidence="1">
    <name type="scientific">Absidia glauca</name>
    <name type="common">Pin mould</name>
    <dbReference type="NCBI Taxonomy" id="4829"/>
    <lineage>
        <taxon>Eukaryota</taxon>
        <taxon>Fungi</taxon>
        <taxon>Fungi incertae sedis</taxon>
        <taxon>Mucoromycota</taxon>
        <taxon>Mucoromycotina</taxon>
        <taxon>Mucoromycetes</taxon>
        <taxon>Mucorales</taxon>
        <taxon>Cunninghamellaceae</taxon>
        <taxon>Absidia</taxon>
    </lineage>
</organism>
<keyword evidence="2" id="KW-1185">Reference proteome</keyword>
<dbReference type="Proteomes" id="UP000078561">
    <property type="component" value="Unassembled WGS sequence"/>
</dbReference>
<reference evidence="1" key="1">
    <citation type="submission" date="2016-04" db="EMBL/GenBank/DDBJ databases">
        <authorList>
            <person name="Evans L.H."/>
            <person name="Alamgir A."/>
            <person name="Owens N."/>
            <person name="Weber N.D."/>
            <person name="Virtaneva K."/>
            <person name="Barbian K."/>
            <person name="Babar A."/>
            <person name="Rosenke K."/>
        </authorList>
    </citation>
    <scope>NUCLEOTIDE SEQUENCE [LARGE SCALE GENOMIC DNA]</scope>
    <source>
        <strain evidence="1">CBS 101.48</strain>
    </source>
</reference>
<dbReference type="AlphaFoldDB" id="A0A163JEB9"/>
<gene>
    <name evidence="1" type="primary">ABSGL_04306.1 scaffold 5375</name>
</gene>
<name>A0A163JEB9_ABSGL</name>
<evidence type="ECO:0000313" key="1">
    <source>
        <dbReference type="EMBL" id="SAL98742.1"/>
    </source>
</evidence>
<protein>
    <submittedName>
        <fullName evidence="1">Uncharacterized protein</fullName>
    </submittedName>
</protein>
<evidence type="ECO:0000313" key="2">
    <source>
        <dbReference type="Proteomes" id="UP000078561"/>
    </source>
</evidence>
<accession>A0A163JEB9</accession>
<proteinExistence type="predicted"/>